<dbReference type="Pfam" id="PF01312">
    <property type="entry name" value="Bac_export_2"/>
    <property type="match status" value="1"/>
</dbReference>
<gene>
    <name evidence="4" type="ORF">ACGRVM_05720</name>
</gene>
<keyword evidence="4" id="KW-0282">Flagellum</keyword>
<dbReference type="Proteomes" id="UP001607157">
    <property type="component" value="Unassembled WGS sequence"/>
</dbReference>
<reference evidence="4 5" key="1">
    <citation type="submission" date="2024-10" db="EMBL/GenBank/DDBJ databases">
        <authorList>
            <person name="Yang X.-N."/>
        </authorList>
    </citation>
    <scope>NUCLEOTIDE SEQUENCE [LARGE SCALE GENOMIC DNA]</scope>
    <source>
        <strain evidence="4 5">CAU 1059</strain>
    </source>
</reference>
<evidence type="ECO:0000256" key="3">
    <source>
        <dbReference type="SAM" id="Phobius"/>
    </source>
</evidence>
<feature type="compositionally biased region" description="Basic and acidic residues" evidence="2">
    <location>
        <begin position="7"/>
        <end position="24"/>
    </location>
</feature>
<dbReference type="InterPro" id="IPR029025">
    <property type="entry name" value="T3SS_substrate_exporter_C"/>
</dbReference>
<organism evidence="4 5">
    <name type="scientific">Roseovarius aquimarinus</name>
    <dbReference type="NCBI Taxonomy" id="1229156"/>
    <lineage>
        <taxon>Bacteria</taxon>
        <taxon>Pseudomonadati</taxon>
        <taxon>Pseudomonadota</taxon>
        <taxon>Alphaproteobacteria</taxon>
        <taxon>Rhodobacterales</taxon>
        <taxon>Roseobacteraceae</taxon>
        <taxon>Roseovarius</taxon>
    </lineage>
</organism>
<evidence type="ECO:0000313" key="5">
    <source>
        <dbReference type="Proteomes" id="UP001607157"/>
    </source>
</evidence>
<keyword evidence="3" id="KW-0812">Transmembrane</keyword>
<keyword evidence="3" id="KW-1133">Transmembrane helix</keyword>
<feature type="region of interest" description="Disordered" evidence="2">
    <location>
        <begin position="228"/>
        <end position="249"/>
    </location>
</feature>
<dbReference type="PANTHER" id="PTHR30531:SF12">
    <property type="entry name" value="FLAGELLAR BIOSYNTHETIC PROTEIN FLHB"/>
    <property type="match status" value="1"/>
</dbReference>
<feature type="region of interest" description="Disordered" evidence="2">
    <location>
        <begin position="362"/>
        <end position="382"/>
    </location>
</feature>
<feature type="transmembrane region" description="Helical" evidence="3">
    <location>
        <begin position="183"/>
        <end position="210"/>
    </location>
</feature>
<feature type="transmembrane region" description="Helical" evidence="3">
    <location>
        <begin position="34"/>
        <end position="54"/>
    </location>
</feature>
<dbReference type="SUPFAM" id="SSF160544">
    <property type="entry name" value="EscU C-terminal domain-like"/>
    <property type="match status" value="1"/>
</dbReference>
<dbReference type="PRINTS" id="PR00950">
    <property type="entry name" value="TYPE3IMSPROT"/>
</dbReference>
<dbReference type="PANTHER" id="PTHR30531">
    <property type="entry name" value="FLAGELLAR BIOSYNTHETIC PROTEIN FLHB"/>
    <property type="match status" value="1"/>
</dbReference>
<keyword evidence="3" id="KW-0472">Membrane</keyword>
<proteinExistence type="inferred from homology"/>
<comment type="similarity">
    <text evidence="1">Belongs to the type III secretion exporter family.</text>
</comment>
<dbReference type="InterPro" id="IPR006135">
    <property type="entry name" value="T3SS_substrate_exporter"/>
</dbReference>
<evidence type="ECO:0000256" key="1">
    <source>
        <dbReference type="ARBA" id="ARBA00010690"/>
    </source>
</evidence>
<feature type="region of interest" description="Disordered" evidence="2">
    <location>
        <begin position="1"/>
        <end position="24"/>
    </location>
</feature>
<accession>A0ABW7I5D2</accession>
<keyword evidence="5" id="KW-1185">Reference proteome</keyword>
<feature type="transmembrane region" description="Helical" evidence="3">
    <location>
        <begin position="87"/>
        <end position="120"/>
    </location>
</feature>
<comment type="caution">
    <text evidence="4">The sequence shown here is derived from an EMBL/GenBank/DDBJ whole genome shotgun (WGS) entry which is preliminary data.</text>
</comment>
<dbReference type="EMBL" id="JBIHMM010000001">
    <property type="protein sequence ID" value="MFH0253379.1"/>
    <property type="molecule type" value="Genomic_DNA"/>
</dbReference>
<keyword evidence="4" id="KW-0969">Cilium</keyword>
<dbReference type="RefSeq" id="WP_377167750.1">
    <property type="nucleotide sequence ID" value="NZ_JBHTJC010000001.1"/>
</dbReference>
<evidence type="ECO:0000313" key="4">
    <source>
        <dbReference type="EMBL" id="MFH0253379.1"/>
    </source>
</evidence>
<sequence length="382" mass="40478">MAEGGDGQEKTEEPTAKKREDARRDGKVTSSVEVFVLATLALATLMLAGGKWALPDLTGLWAHGLVIDGSAGIDALMVERTRDAMVWTVAAALGLGLPMIAAILLAQAGVGGLIFAPAAMGFKGEKIDPLAGMKRMVSMKALVDLSKAVLKVVLLLGAGAVMLRPLLPALEGAATLAPGDATALFGTAMLRVLAGMLVALTLIAALDLAWQIHSNTKALRMSMQDIKDEMKESEGSPEQKGAMRRAQMDASRRASERRALADVPLANAILTNPTHFAVALRYDPDERAAPVILAMGKGPMAREVMRRGRRAGVATLQVPPLARALYFTGGIGREIPEALYAAVAVILAHVWRLEQGMPEPVPDIDIPPDLRLDEFGRPAPRS</sequence>
<feature type="transmembrane region" description="Helical" evidence="3">
    <location>
        <begin position="141"/>
        <end position="163"/>
    </location>
</feature>
<name>A0ABW7I5D2_9RHOB</name>
<keyword evidence="4" id="KW-0966">Cell projection</keyword>
<dbReference type="Gene3D" id="3.40.1690.10">
    <property type="entry name" value="secretion proteins EscU"/>
    <property type="match status" value="1"/>
</dbReference>
<protein>
    <submittedName>
        <fullName evidence="4">Flagellar biosynthesis protein FlhB</fullName>
    </submittedName>
</protein>
<evidence type="ECO:0000256" key="2">
    <source>
        <dbReference type="SAM" id="MobiDB-lite"/>
    </source>
</evidence>